<name>A7AQ21_BABBO</name>
<dbReference type="PROSITE" id="PS51792">
    <property type="entry name" value="YIPPEE"/>
    <property type="match status" value="1"/>
</dbReference>
<dbReference type="FunCoup" id="A7AQ21">
    <property type="interactions" value="11"/>
</dbReference>
<accession>A7AQ21</accession>
<evidence type="ECO:0000313" key="7">
    <source>
        <dbReference type="Proteomes" id="UP000002173"/>
    </source>
</evidence>
<dbReference type="InterPro" id="IPR004910">
    <property type="entry name" value="Yippee/Mis18/Cereblon"/>
</dbReference>
<evidence type="ECO:0000256" key="1">
    <source>
        <dbReference type="ARBA" id="ARBA00005613"/>
    </source>
</evidence>
<evidence type="ECO:0000256" key="2">
    <source>
        <dbReference type="ARBA" id="ARBA00022723"/>
    </source>
</evidence>
<protein>
    <recommendedName>
        <fullName evidence="4">Protein yippee-like</fullName>
    </recommendedName>
</protein>
<dbReference type="Pfam" id="PF03226">
    <property type="entry name" value="Yippee-Mis18"/>
    <property type="match status" value="1"/>
</dbReference>
<proteinExistence type="inferred from homology"/>
<comment type="similarity">
    <text evidence="1 4">Belongs to the yippee family.</text>
</comment>
<dbReference type="Gene3D" id="2.170.150.20">
    <property type="entry name" value="Peptide methionine sulfoxide reductase"/>
    <property type="match status" value="1"/>
</dbReference>
<keyword evidence="7" id="KW-1185">Reference proteome</keyword>
<dbReference type="EMBL" id="AAXT01000001">
    <property type="protein sequence ID" value="EDO08655.1"/>
    <property type="molecule type" value="Genomic_DNA"/>
</dbReference>
<reference evidence="6 7" key="1">
    <citation type="journal article" date="2007" name="PLoS Pathog.">
        <title>Genome sequence of Babesia bovis and comparative analysis of apicomplexan hemoprotozoa.</title>
        <authorList>
            <person name="Brayton K.A."/>
            <person name="Lau A.O.T."/>
            <person name="Herndon D.R."/>
            <person name="Hannick L."/>
            <person name="Kappmeyer L.S."/>
            <person name="Berens S.J."/>
            <person name="Bidwell S.L."/>
            <person name="Brown W.C."/>
            <person name="Crabtree J."/>
            <person name="Fadrosh D."/>
            <person name="Feldblum T."/>
            <person name="Forberger H.A."/>
            <person name="Haas B.J."/>
            <person name="Howell J.M."/>
            <person name="Khouri H."/>
            <person name="Koo H."/>
            <person name="Mann D.J."/>
            <person name="Norimine J."/>
            <person name="Paulsen I.T."/>
            <person name="Radune D."/>
            <person name="Ren Q."/>
            <person name="Smith R.K. Jr."/>
            <person name="Suarez C.E."/>
            <person name="White O."/>
            <person name="Wortman J.R."/>
            <person name="Knowles D.P. Jr."/>
            <person name="McElwain T.F."/>
            <person name="Nene V.M."/>
        </authorList>
    </citation>
    <scope>NUCLEOTIDE SEQUENCE [LARGE SCALE GENOMIC DNA]</scope>
    <source>
        <strain evidence="6">T2Bo</strain>
    </source>
</reference>
<evidence type="ECO:0000256" key="4">
    <source>
        <dbReference type="RuleBase" id="RU110713"/>
    </source>
</evidence>
<evidence type="ECO:0000256" key="3">
    <source>
        <dbReference type="ARBA" id="ARBA00022833"/>
    </source>
</evidence>
<gene>
    <name evidence="6" type="ORF">BBOV_III011030</name>
</gene>
<organism evidence="6 7">
    <name type="scientific">Babesia bovis</name>
    <dbReference type="NCBI Taxonomy" id="5865"/>
    <lineage>
        <taxon>Eukaryota</taxon>
        <taxon>Sar</taxon>
        <taxon>Alveolata</taxon>
        <taxon>Apicomplexa</taxon>
        <taxon>Aconoidasida</taxon>
        <taxon>Piroplasmida</taxon>
        <taxon>Babesiidae</taxon>
        <taxon>Babesia</taxon>
    </lineage>
</organism>
<keyword evidence="2" id="KW-0479">Metal-binding</keyword>
<dbReference type="InParanoid" id="A7AQ21"/>
<dbReference type="VEuPathDB" id="PiroplasmaDB:BBOV_III011030"/>
<comment type="caution">
    <text evidence="6">The sequence shown here is derived from an EMBL/GenBank/DDBJ whole genome shotgun (WGS) entry which is preliminary data.</text>
</comment>
<dbReference type="STRING" id="5865.A7AQ21"/>
<dbReference type="AlphaFoldDB" id="A7AQ21"/>
<dbReference type="GO" id="GO:0046872">
    <property type="term" value="F:metal ion binding"/>
    <property type="evidence" value="ECO:0007669"/>
    <property type="project" value="UniProtKB-KW"/>
</dbReference>
<sequence>MERLYTGKMLNTHTVKYRFSCAQCSTPLASSSHVLSKSFRGRTGGAWLFSRVYNVTEGDVEERMMNTGQHSITDVYCNGCGTNLGWKYYEANHDSQRYKCGKVILEKHLLLGAEDDDSESSEDSSTSDME</sequence>
<dbReference type="Proteomes" id="UP000002173">
    <property type="component" value="Chromosome 3"/>
</dbReference>
<dbReference type="InterPro" id="IPR039058">
    <property type="entry name" value="Yippee_fam"/>
</dbReference>
<evidence type="ECO:0000259" key="5">
    <source>
        <dbReference type="PROSITE" id="PS51792"/>
    </source>
</evidence>
<feature type="domain" description="Yippee" evidence="5">
    <location>
        <begin position="17"/>
        <end position="114"/>
    </location>
</feature>
<dbReference type="PANTHER" id="PTHR13848">
    <property type="entry name" value="PROTEIN YIPPEE-LIKE CG15309-RELATED"/>
    <property type="match status" value="1"/>
</dbReference>
<keyword evidence="3" id="KW-0862">Zinc</keyword>
<dbReference type="OMA" id="SSRIYGC"/>
<evidence type="ECO:0000313" key="6">
    <source>
        <dbReference type="EMBL" id="EDO08655.1"/>
    </source>
</evidence>
<dbReference type="InterPro" id="IPR034751">
    <property type="entry name" value="Yippee"/>
</dbReference>
<dbReference type="eggNOG" id="KOG3399">
    <property type="taxonomic scope" value="Eukaryota"/>
</dbReference>